<keyword evidence="1 3" id="KW-0378">Hydrolase</keyword>
<evidence type="ECO:0000313" key="4">
    <source>
        <dbReference type="Proteomes" id="UP000217790"/>
    </source>
</evidence>
<dbReference type="Gene3D" id="3.40.50.1820">
    <property type="entry name" value="alpha/beta hydrolase"/>
    <property type="match status" value="1"/>
</dbReference>
<dbReference type="InterPro" id="IPR050300">
    <property type="entry name" value="GDXG_lipolytic_enzyme"/>
</dbReference>
<dbReference type="FunCoup" id="A0A2H3CT13">
    <property type="interactions" value="20"/>
</dbReference>
<dbReference type="PANTHER" id="PTHR48081:SF31">
    <property type="entry name" value="STERYL ACETYL HYDROLASE MUG81-RELATED"/>
    <property type="match status" value="1"/>
</dbReference>
<dbReference type="OrthoDB" id="2152029at2759"/>
<reference evidence="4" key="1">
    <citation type="journal article" date="2017" name="Nat. Ecol. Evol.">
        <title>Genome expansion and lineage-specific genetic innovations in the forest pathogenic fungi Armillaria.</title>
        <authorList>
            <person name="Sipos G."/>
            <person name="Prasanna A.N."/>
            <person name="Walter M.C."/>
            <person name="O'Connor E."/>
            <person name="Balint B."/>
            <person name="Krizsan K."/>
            <person name="Kiss B."/>
            <person name="Hess J."/>
            <person name="Varga T."/>
            <person name="Slot J."/>
            <person name="Riley R."/>
            <person name="Boka B."/>
            <person name="Rigling D."/>
            <person name="Barry K."/>
            <person name="Lee J."/>
            <person name="Mihaltcheva S."/>
            <person name="LaButti K."/>
            <person name="Lipzen A."/>
            <person name="Waldron R."/>
            <person name="Moloney N.M."/>
            <person name="Sperisen C."/>
            <person name="Kredics L."/>
            <person name="Vagvoelgyi C."/>
            <person name="Patrignani A."/>
            <person name="Fitzpatrick D."/>
            <person name="Nagy I."/>
            <person name="Doyle S."/>
            <person name="Anderson J.B."/>
            <person name="Grigoriev I.V."/>
            <person name="Gueldener U."/>
            <person name="Muensterkoetter M."/>
            <person name="Nagy L.G."/>
        </authorList>
    </citation>
    <scope>NUCLEOTIDE SEQUENCE [LARGE SCALE GENOMIC DNA]</scope>
    <source>
        <strain evidence="4">Ar21-2</strain>
    </source>
</reference>
<evidence type="ECO:0000259" key="2">
    <source>
        <dbReference type="Pfam" id="PF07859"/>
    </source>
</evidence>
<feature type="non-terminal residue" evidence="3">
    <location>
        <position position="288"/>
    </location>
</feature>
<dbReference type="PANTHER" id="PTHR48081">
    <property type="entry name" value="AB HYDROLASE SUPERFAMILY PROTEIN C4A8.06C"/>
    <property type="match status" value="1"/>
</dbReference>
<dbReference type="GO" id="GO:0016787">
    <property type="term" value="F:hydrolase activity"/>
    <property type="evidence" value="ECO:0007669"/>
    <property type="project" value="UniProtKB-KW"/>
</dbReference>
<protein>
    <submittedName>
        <fullName evidence="3">Alpha/beta-hydrolase</fullName>
    </submittedName>
</protein>
<gene>
    <name evidence="3" type="ORF">ARMGADRAFT_1086915</name>
</gene>
<accession>A0A2H3CT13</accession>
<dbReference type="Pfam" id="PF07859">
    <property type="entry name" value="Abhydrolase_3"/>
    <property type="match status" value="1"/>
</dbReference>
<dbReference type="AlphaFoldDB" id="A0A2H3CT13"/>
<dbReference type="InterPro" id="IPR029058">
    <property type="entry name" value="AB_hydrolase_fold"/>
</dbReference>
<dbReference type="EMBL" id="KZ293686">
    <property type="protein sequence ID" value="PBK86171.1"/>
    <property type="molecule type" value="Genomic_DNA"/>
</dbReference>
<dbReference type="Proteomes" id="UP000217790">
    <property type="component" value="Unassembled WGS sequence"/>
</dbReference>
<dbReference type="STRING" id="47427.A0A2H3CT13"/>
<feature type="domain" description="Alpha/beta hydrolase fold-3" evidence="2">
    <location>
        <begin position="102"/>
        <end position="256"/>
    </location>
</feature>
<proteinExistence type="predicted"/>
<evidence type="ECO:0000313" key="3">
    <source>
        <dbReference type="EMBL" id="PBK86171.1"/>
    </source>
</evidence>
<dbReference type="SUPFAM" id="SSF53474">
    <property type="entry name" value="alpha/beta-Hydrolases"/>
    <property type="match status" value="1"/>
</dbReference>
<keyword evidence="4" id="KW-1185">Reference proteome</keyword>
<evidence type="ECO:0000256" key="1">
    <source>
        <dbReference type="ARBA" id="ARBA00022801"/>
    </source>
</evidence>
<organism evidence="3 4">
    <name type="scientific">Armillaria gallica</name>
    <name type="common">Bulbous honey fungus</name>
    <name type="synonym">Armillaria bulbosa</name>
    <dbReference type="NCBI Taxonomy" id="47427"/>
    <lineage>
        <taxon>Eukaryota</taxon>
        <taxon>Fungi</taxon>
        <taxon>Dikarya</taxon>
        <taxon>Basidiomycota</taxon>
        <taxon>Agaricomycotina</taxon>
        <taxon>Agaricomycetes</taxon>
        <taxon>Agaricomycetidae</taxon>
        <taxon>Agaricales</taxon>
        <taxon>Marasmiineae</taxon>
        <taxon>Physalacriaceae</taxon>
        <taxon>Armillaria</taxon>
    </lineage>
</organism>
<sequence>MPTVLQYVEAVTMTTVLPFYVLGRLATSFFTTERSKTWRAVCIHALFRFVAGHTAYIKLISAPTLDTYTKWTKKIELSPTIDELPEGAKLLWIGKKRVDKVLLYAHGGVYQFGCGPSFMQFFRYLQLELEKRDIHIGIAILAYRLIPDAVYPSQLIDAQQALDKLLSAGVDPQNLVLAGDSAGGNLIFQIFSHILHPRPDVPEYPRPQTPFLGALLISPWVCLGGDESFNINDPYDVTTARAFRSWGNTVLQHADAQFVDPVGFGAPKNWFNGIHEFVGKVLVTSGAK</sequence>
<name>A0A2H3CT13_ARMGA</name>
<dbReference type="InterPro" id="IPR013094">
    <property type="entry name" value="AB_hydrolase_3"/>
</dbReference>
<dbReference type="InParanoid" id="A0A2H3CT13"/>